<dbReference type="InterPro" id="IPR009003">
    <property type="entry name" value="Peptidase_S1_PA"/>
</dbReference>
<dbReference type="PANTHER" id="PTHR24276">
    <property type="entry name" value="POLYSERASE-RELATED"/>
    <property type="match status" value="1"/>
</dbReference>
<feature type="signal peptide" evidence="3">
    <location>
        <begin position="1"/>
        <end position="25"/>
    </location>
</feature>
<accession>A0A8H9N2W5</accession>
<evidence type="ECO:0000313" key="6">
    <source>
        <dbReference type="Proteomes" id="UP000863257"/>
    </source>
</evidence>
<keyword evidence="5" id="KW-0378">Hydrolase</keyword>
<evidence type="ECO:0000256" key="2">
    <source>
        <dbReference type="ARBA" id="ARBA00023157"/>
    </source>
</evidence>
<evidence type="ECO:0000256" key="1">
    <source>
        <dbReference type="ARBA" id="ARBA00007664"/>
    </source>
</evidence>
<dbReference type="PROSITE" id="PS50240">
    <property type="entry name" value="TRYPSIN_DOM"/>
    <property type="match status" value="1"/>
</dbReference>
<proteinExistence type="inferred from homology"/>
<dbReference type="PANTHER" id="PTHR24276:SF98">
    <property type="entry name" value="FI18310P1-RELATED"/>
    <property type="match status" value="1"/>
</dbReference>
<reference evidence="5" key="2">
    <citation type="submission" date="2019-01" db="EMBL/GenBank/DDBJ databases">
        <authorList>
            <consortium name="NCBI Pathogen Detection Project"/>
        </authorList>
    </citation>
    <scope>NUCLEOTIDE SEQUENCE</scope>
    <source>
        <strain evidence="5">BCW_3452</strain>
    </source>
</reference>
<dbReference type="InterPro" id="IPR033116">
    <property type="entry name" value="TRYPSIN_SER"/>
</dbReference>
<dbReference type="AlphaFoldDB" id="A0A8H9N2W5"/>
<dbReference type="RefSeq" id="WP_154186662.1">
    <property type="nucleotide sequence ID" value="NZ_CP035784.1"/>
</dbReference>
<dbReference type="PROSITE" id="PS00135">
    <property type="entry name" value="TRYPSIN_SER"/>
    <property type="match status" value="1"/>
</dbReference>
<dbReference type="SMART" id="SM00020">
    <property type="entry name" value="Tryp_SPc"/>
    <property type="match status" value="1"/>
</dbReference>
<dbReference type="GO" id="GO:0004252">
    <property type="term" value="F:serine-type endopeptidase activity"/>
    <property type="evidence" value="ECO:0007669"/>
    <property type="project" value="InterPro"/>
</dbReference>
<comment type="caution">
    <text evidence="5">The sequence shown here is derived from an EMBL/GenBank/DDBJ whole genome shotgun (WGS) entry which is preliminary data.</text>
</comment>
<dbReference type="PRINTS" id="PR00722">
    <property type="entry name" value="CHYMOTRYPSIN"/>
</dbReference>
<dbReference type="SUPFAM" id="SSF50494">
    <property type="entry name" value="Trypsin-like serine proteases"/>
    <property type="match status" value="1"/>
</dbReference>
<dbReference type="Pfam" id="PF00089">
    <property type="entry name" value="Trypsin"/>
    <property type="match status" value="2"/>
</dbReference>
<dbReference type="InterPro" id="IPR001314">
    <property type="entry name" value="Peptidase_S1A"/>
</dbReference>
<comment type="similarity">
    <text evidence="1">Belongs to the peptidase S1 family.</text>
</comment>
<dbReference type="GO" id="GO:0006508">
    <property type="term" value="P:proteolysis"/>
    <property type="evidence" value="ECO:0007669"/>
    <property type="project" value="UniProtKB-KW"/>
</dbReference>
<organism evidence="5 6">
    <name type="scientific">Vibrio vulnificus</name>
    <dbReference type="NCBI Taxonomy" id="672"/>
    <lineage>
        <taxon>Bacteria</taxon>
        <taxon>Pseudomonadati</taxon>
        <taxon>Pseudomonadota</taxon>
        <taxon>Gammaproteobacteria</taxon>
        <taxon>Vibrionales</taxon>
        <taxon>Vibrionaceae</taxon>
        <taxon>Vibrio</taxon>
    </lineage>
</organism>
<dbReference type="InterPro" id="IPR001254">
    <property type="entry name" value="Trypsin_dom"/>
</dbReference>
<feature type="chain" id="PRO_5034741244" evidence="3">
    <location>
        <begin position="26"/>
        <end position="344"/>
    </location>
</feature>
<reference evidence="5" key="1">
    <citation type="journal article" date="2018" name="Genome Biol.">
        <title>SKESA: strategic k-mer extension for scrupulous assemblies.</title>
        <authorList>
            <person name="Souvorov A."/>
            <person name="Agarwala R."/>
            <person name="Lipman D.J."/>
        </authorList>
    </citation>
    <scope>NUCLEOTIDE SEQUENCE</scope>
    <source>
        <strain evidence="5">BCW_3452</strain>
    </source>
</reference>
<gene>
    <name evidence="5" type="ORF">I7730_18725</name>
</gene>
<sequence length="344" mass="37844">MKMNIKIESVALSVCTLFVSISSQAVSFGEETSAKEYPYLAAIDSACTGTLIAPYTILTAEHCTKNASKVYLLTNDIPSDIGIEVAVVNVYKPDHISSPNGNFDINHFDDVAILEIASMPEGVTWLPVSSKRIPDGANFRPIGYGFGFGVSSLDENKLTRREILRKGIEESTVVTTTQCDDYYREALLRKCEQHPQYSNQLFAGQYPQESEVYCDVQYSGLYSTTSRDYQYLPKAGHSICADNHNVNESLFSHKSKRPLADDFGNPINFVSTCPGDSGSPLIYDGKVYGVASINVDADCDTNPVSSYAGLTRPGLFPWIVDTVKTIQSKHQPNSQNNRAIVFPN</sequence>
<name>A0A8H9N2W5_VIBVL</name>
<keyword evidence="3" id="KW-0732">Signal</keyword>
<feature type="domain" description="Peptidase S1" evidence="4">
    <location>
        <begin position="26"/>
        <end position="324"/>
    </location>
</feature>
<dbReference type="EMBL" id="DACRBY010000026">
    <property type="protein sequence ID" value="HAS8541827.1"/>
    <property type="molecule type" value="Genomic_DNA"/>
</dbReference>
<keyword evidence="2" id="KW-1015">Disulfide bond</keyword>
<dbReference type="InterPro" id="IPR050430">
    <property type="entry name" value="Peptidase_S1"/>
</dbReference>
<dbReference type="InterPro" id="IPR043504">
    <property type="entry name" value="Peptidase_S1_PA_chymotrypsin"/>
</dbReference>
<protein>
    <submittedName>
        <fullName evidence="5">Trypsin-like serine protease</fullName>
    </submittedName>
</protein>
<evidence type="ECO:0000256" key="3">
    <source>
        <dbReference type="SAM" id="SignalP"/>
    </source>
</evidence>
<dbReference type="Gene3D" id="2.40.10.10">
    <property type="entry name" value="Trypsin-like serine proteases"/>
    <property type="match status" value="2"/>
</dbReference>
<evidence type="ECO:0000313" key="5">
    <source>
        <dbReference type="EMBL" id="HAS8541827.1"/>
    </source>
</evidence>
<dbReference type="Proteomes" id="UP000863257">
    <property type="component" value="Unassembled WGS sequence"/>
</dbReference>
<evidence type="ECO:0000259" key="4">
    <source>
        <dbReference type="PROSITE" id="PS50240"/>
    </source>
</evidence>
<keyword evidence="5" id="KW-0645">Protease</keyword>